<sequence length="214" mass="25161">MREILPEVQWHDFKPYQVRLELRFGEKCSKEIRDSHIKNELKLCRVAADDELSHPSIFGLVQCRQIWLSTSSTKSARLGDWNLPQSLLTYRSVIHETTGYHSSQMLFSLEIPYPCGLQFSLPPHTSSFTRGITEMFLAHFEDSALTRDRFNLATEENEAGKTQERRGHDFQEDEIKFFCCKTRFKTKDFLQKLQSQLEQSIHSLRRLNDVVWFV</sequence>
<dbReference type="AlphaFoldDB" id="A0A8X6MAA7"/>
<accession>A0A8X6MAA7</accession>
<comment type="caution">
    <text evidence="1">The sequence shown here is derived from an EMBL/GenBank/DDBJ whole genome shotgun (WGS) entry which is preliminary data.</text>
</comment>
<evidence type="ECO:0000313" key="2">
    <source>
        <dbReference type="Proteomes" id="UP000887013"/>
    </source>
</evidence>
<proteinExistence type="predicted"/>
<name>A0A8X6MAA7_NEPPI</name>
<evidence type="ECO:0000313" key="1">
    <source>
        <dbReference type="EMBL" id="GFS40992.1"/>
    </source>
</evidence>
<dbReference type="EMBL" id="BMAW01043750">
    <property type="protein sequence ID" value="GFS40992.1"/>
    <property type="molecule type" value="Genomic_DNA"/>
</dbReference>
<gene>
    <name evidence="1" type="ORF">NPIL_194431</name>
</gene>
<reference evidence="1" key="1">
    <citation type="submission" date="2020-08" db="EMBL/GenBank/DDBJ databases">
        <title>Multicomponent nature underlies the extraordinary mechanical properties of spider dragline silk.</title>
        <authorList>
            <person name="Kono N."/>
            <person name="Nakamura H."/>
            <person name="Mori M."/>
            <person name="Yoshida Y."/>
            <person name="Ohtoshi R."/>
            <person name="Malay A.D."/>
            <person name="Moran D.A.P."/>
            <person name="Tomita M."/>
            <person name="Numata K."/>
            <person name="Arakawa K."/>
        </authorList>
    </citation>
    <scope>NUCLEOTIDE SEQUENCE</scope>
</reference>
<organism evidence="1 2">
    <name type="scientific">Nephila pilipes</name>
    <name type="common">Giant wood spider</name>
    <name type="synonym">Nephila maculata</name>
    <dbReference type="NCBI Taxonomy" id="299642"/>
    <lineage>
        <taxon>Eukaryota</taxon>
        <taxon>Metazoa</taxon>
        <taxon>Ecdysozoa</taxon>
        <taxon>Arthropoda</taxon>
        <taxon>Chelicerata</taxon>
        <taxon>Arachnida</taxon>
        <taxon>Araneae</taxon>
        <taxon>Araneomorphae</taxon>
        <taxon>Entelegynae</taxon>
        <taxon>Araneoidea</taxon>
        <taxon>Nephilidae</taxon>
        <taxon>Nephila</taxon>
    </lineage>
</organism>
<protein>
    <submittedName>
        <fullName evidence="1">Uncharacterized protein</fullName>
    </submittedName>
</protein>
<keyword evidence="2" id="KW-1185">Reference proteome</keyword>
<dbReference type="Proteomes" id="UP000887013">
    <property type="component" value="Unassembled WGS sequence"/>
</dbReference>